<gene>
    <name evidence="1" type="ORF">PsorP6_013149</name>
</gene>
<protein>
    <submittedName>
        <fullName evidence="1">Uncharacterized protein</fullName>
    </submittedName>
</protein>
<name>A0ACC0WH41_9STRA</name>
<evidence type="ECO:0000313" key="2">
    <source>
        <dbReference type="Proteomes" id="UP001163321"/>
    </source>
</evidence>
<sequence length="327" mass="37396">MPPPLCVTYRTPLDRALRACITKQLVKFLLYLRGQVPCLYDDLRQFVETLQQQQQQHKVHEPRRRSLPPVRGGIKKAMRCVEAAEQLFHDQLDMVFAMHVKRGASIEKRWNVRREKRGAHAYVRPVALVFGASMLRPREAVILDFDDGVDAEEEEDQVAVGMRSSPPKRRDTLPTLCAQKLLRAFFTHSMEHFARQARERVVVDTTSLTVRALPATKLHLAVFAERQSTRVPGFLPNQHFKLRLPKENNSHRRTHYVTICSRVHDDTTQLVQEEDTANPLPTTPVRRGNTDLERSQSAGSTHACMLWYVQEKPIPGFTEALNTVGGP</sequence>
<evidence type="ECO:0000313" key="1">
    <source>
        <dbReference type="EMBL" id="KAI9917606.1"/>
    </source>
</evidence>
<organism evidence="1 2">
    <name type="scientific">Peronosclerospora sorghi</name>
    <dbReference type="NCBI Taxonomy" id="230839"/>
    <lineage>
        <taxon>Eukaryota</taxon>
        <taxon>Sar</taxon>
        <taxon>Stramenopiles</taxon>
        <taxon>Oomycota</taxon>
        <taxon>Peronosporomycetes</taxon>
        <taxon>Peronosporales</taxon>
        <taxon>Peronosporaceae</taxon>
        <taxon>Peronosclerospora</taxon>
    </lineage>
</organism>
<dbReference type="EMBL" id="CM047592">
    <property type="protein sequence ID" value="KAI9917606.1"/>
    <property type="molecule type" value="Genomic_DNA"/>
</dbReference>
<reference evidence="1 2" key="1">
    <citation type="journal article" date="2022" name="bioRxiv">
        <title>The genome of the oomycete Peronosclerospora sorghi, a cosmopolitan pathogen of maize and sorghum, is inflated with dispersed pseudogenes.</title>
        <authorList>
            <person name="Fletcher K."/>
            <person name="Martin F."/>
            <person name="Isakeit T."/>
            <person name="Cavanaugh K."/>
            <person name="Magill C."/>
            <person name="Michelmore R."/>
        </authorList>
    </citation>
    <scope>NUCLEOTIDE SEQUENCE [LARGE SCALE GENOMIC DNA]</scope>
    <source>
        <strain evidence="1">P6</strain>
    </source>
</reference>
<keyword evidence="2" id="KW-1185">Reference proteome</keyword>
<proteinExistence type="predicted"/>
<dbReference type="Proteomes" id="UP001163321">
    <property type="component" value="Chromosome 13"/>
</dbReference>
<accession>A0ACC0WH41</accession>
<comment type="caution">
    <text evidence="1">The sequence shown here is derived from an EMBL/GenBank/DDBJ whole genome shotgun (WGS) entry which is preliminary data.</text>
</comment>